<keyword evidence="4" id="KW-1185">Reference proteome</keyword>
<dbReference type="GO" id="GO:0006826">
    <property type="term" value="P:iron ion transport"/>
    <property type="evidence" value="ECO:0007669"/>
    <property type="project" value="TreeGrafter"/>
</dbReference>
<sequence length="445" mass="50027">MESTQYYILFICGILLSLSFRGFWLSSGRSSVPYLKVLFARKIRYAALPRWVAITRLELLALLLYFGANSLALALGLPATDVRGFEQRAARLALINMIPLYLGGLANRLADLVGIPLSLYYFAHFWVGRVVVVEVLLHAVLAIALRPIPGQLPTSGYLVASVGGVWLDDRVVGFEVHTERPVHVLPGGYFHIFLPGSIFRYHFFSSYPALALWKQTENSRSIQGIENVQDISFIISRSRHTERLDRLSKGQWILLHGPYGHNLRLESYENVILVAKGIGILGVLQHAFCIALRKAYDDRIRGELRDIAAAEKTLPVDKRSLIERKRKLSRPGWNAQLPESSDALSQRPLFCDSTRQLDVFWILDDNSQGIWVANEIEALKRLDPLHTLLVFLCMIPSPPTGTTPFKESSHFSCLYPRPGLASFDKLVRDKIQLETRSPGKVAVIG</sequence>
<dbReference type="GO" id="GO:0005886">
    <property type="term" value="C:plasma membrane"/>
    <property type="evidence" value="ECO:0007669"/>
    <property type="project" value="TreeGrafter"/>
</dbReference>
<evidence type="ECO:0000256" key="2">
    <source>
        <dbReference type="SAM" id="Phobius"/>
    </source>
</evidence>
<evidence type="ECO:0000256" key="1">
    <source>
        <dbReference type="ARBA" id="ARBA00022448"/>
    </source>
</evidence>
<name>A0AAN6YZF7_9PEZI</name>
<organism evidence="3 4">
    <name type="scientific">Parathielavia appendiculata</name>
    <dbReference type="NCBI Taxonomy" id="2587402"/>
    <lineage>
        <taxon>Eukaryota</taxon>
        <taxon>Fungi</taxon>
        <taxon>Dikarya</taxon>
        <taxon>Ascomycota</taxon>
        <taxon>Pezizomycotina</taxon>
        <taxon>Sordariomycetes</taxon>
        <taxon>Sordariomycetidae</taxon>
        <taxon>Sordariales</taxon>
        <taxon>Chaetomiaceae</taxon>
        <taxon>Parathielavia</taxon>
    </lineage>
</organism>
<protein>
    <recommendedName>
        <fullName evidence="5">FAD-binding FR-type domain-containing protein</fullName>
    </recommendedName>
</protein>
<dbReference type="InterPro" id="IPR051410">
    <property type="entry name" value="Ferric/Cupric_Reductase"/>
</dbReference>
<dbReference type="EMBL" id="MU853243">
    <property type="protein sequence ID" value="KAK4119915.1"/>
    <property type="molecule type" value="Genomic_DNA"/>
</dbReference>
<dbReference type="GO" id="GO:0006879">
    <property type="term" value="P:intracellular iron ion homeostasis"/>
    <property type="evidence" value="ECO:0007669"/>
    <property type="project" value="TreeGrafter"/>
</dbReference>
<proteinExistence type="predicted"/>
<accession>A0AAN6YZF7</accession>
<dbReference type="GO" id="GO:0000293">
    <property type="term" value="F:ferric-chelate reductase activity"/>
    <property type="evidence" value="ECO:0007669"/>
    <property type="project" value="TreeGrafter"/>
</dbReference>
<feature type="transmembrane region" description="Helical" evidence="2">
    <location>
        <begin position="88"/>
        <end position="107"/>
    </location>
</feature>
<keyword evidence="2" id="KW-0472">Membrane</keyword>
<feature type="transmembrane region" description="Helical" evidence="2">
    <location>
        <begin position="6"/>
        <end position="26"/>
    </location>
</feature>
<evidence type="ECO:0008006" key="5">
    <source>
        <dbReference type="Google" id="ProtNLM"/>
    </source>
</evidence>
<dbReference type="GO" id="GO:0015677">
    <property type="term" value="P:copper ion import"/>
    <property type="evidence" value="ECO:0007669"/>
    <property type="project" value="TreeGrafter"/>
</dbReference>
<dbReference type="AlphaFoldDB" id="A0AAN6YZF7"/>
<reference evidence="3" key="2">
    <citation type="submission" date="2023-05" db="EMBL/GenBank/DDBJ databases">
        <authorList>
            <consortium name="Lawrence Berkeley National Laboratory"/>
            <person name="Steindorff A."/>
            <person name="Hensen N."/>
            <person name="Bonometti L."/>
            <person name="Westerberg I."/>
            <person name="Brannstrom I.O."/>
            <person name="Guillou S."/>
            <person name="Cros-Aarteil S."/>
            <person name="Calhoun S."/>
            <person name="Haridas S."/>
            <person name="Kuo A."/>
            <person name="Mondo S."/>
            <person name="Pangilinan J."/>
            <person name="Riley R."/>
            <person name="Labutti K."/>
            <person name="Andreopoulos B."/>
            <person name="Lipzen A."/>
            <person name="Chen C."/>
            <person name="Yanf M."/>
            <person name="Daum C."/>
            <person name="Ng V."/>
            <person name="Clum A."/>
            <person name="Ohm R."/>
            <person name="Martin F."/>
            <person name="Silar P."/>
            <person name="Natvig D."/>
            <person name="Lalanne C."/>
            <person name="Gautier V."/>
            <person name="Ament-Velasquez S.L."/>
            <person name="Kruys A."/>
            <person name="Hutchinson M.I."/>
            <person name="Powell A.J."/>
            <person name="Barry K."/>
            <person name="Miller A.N."/>
            <person name="Grigoriev I.V."/>
            <person name="Debuchy R."/>
            <person name="Gladieux P."/>
            <person name="Thoren M.H."/>
            <person name="Johannesson H."/>
        </authorList>
    </citation>
    <scope>NUCLEOTIDE SEQUENCE</scope>
    <source>
        <strain evidence="3">CBS 731.68</strain>
    </source>
</reference>
<reference evidence="3" key="1">
    <citation type="journal article" date="2023" name="Mol. Phylogenet. Evol.">
        <title>Genome-scale phylogeny and comparative genomics of the fungal order Sordariales.</title>
        <authorList>
            <person name="Hensen N."/>
            <person name="Bonometti L."/>
            <person name="Westerberg I."/>
            <person name="Brannstrom I.O."/>
            <person name="Guillou S."/>
            <person name="Cros-Aarteil S."/>
            <person name="Calhoun S."/>
            <person name="Haridas S."/>
            <person name="Kuo A."/>
            <person name="Mondo S."/>
            <person name="Pangilinan J."/>
            <person name="Riley R."/>
            <person name="LaButti K."/>
            <person name="Andreopoulos B."/>
            <person name="Lipzen A."/>
            <person name="Chen C."/>
            <person name="Yan M."/>
            <person name="Daum C."/>
            <person name="Ng V."/>
            <person name="Clum A."/>
            <person name="Steindorff A."/>
            <person name="Ohm R.A."/>
            <person name="Martin F."/>
            <person name="Silar P."/>
            <person name="Natvig D.O."/>
            <person name="Lalanne C."/>
            <person name="Gautier V."/>
            <person name="Ament-Velasquez S.L."/>
            <person name="Kruys A."/>
            <person name="Hutchinson M.I."/>
            <person name="Powell A.J."/>
            <person name="Barry K."/>
            <person name="Miller A.N."/>
            <person name="Grigoriev I.V."/>
            <person name="Debuchy R."/>
            <person name="Gladieux P."/>
            <person name="Hiltunen Thoren M."/>
            <person name="Johannesson H."/>
        </authorList>
    </citation>
    <scope>NUCLEOTIDE SEQUENCE</scope>
    <source>
        <strain evidence="3">CBS 731.68</strain>
    </source>
</reference>
<keyword evidence="2" id="KW-1133">Transmembrane helix</keyword>
<gene>
    <name evidence="3" type="ORF">N657DRAFT_626031</name>
</gene>
<dbReference type="RefSeq" id="XP_062643688.1">
    <property type="nucleotide sequence ID" value="XM_062790772.1"/>
</dbReference>
<dbReference type="PANTHER" id="PTHR32361:SF9">
    <property type="entry name" value="FERRIC REDUCTASE TRANSMEMBRANE COMPONENT 3-RELATED"/>
    <property type="match status" value="1"/>
</dbReference>
<feature type="transmembrane region" description="Helical" evidence="2">
    <location>
        <begin position="47"/>
        <end position="68"/>
    </location>
</feature>
<dbReference type="Proteomes" id="UP001302602">
    <property type="component" value="Unassembled WGS sequence"/>
</dbReference>
<comment type="caution">
    <text evidence="3">The sequence shown here is derived from an EMBL/GenBank/DDBJ whole genome shotgun (WGS) entry which is preliminary data.</text>
</comment>
<evidence type="ECO:0000313" key="3">
    <source>
        <dbReference type="EMBL" id="KAK4119915.1"/>
    </source>
</evidence>
<dbReference type="PANTHER" id="PTHR32361">
    <property type="entry name" value="FERRIC/CUPRIC REDUCTASE TRANSMEMBRANE COMPONENT"/>
    <property type="match status" value="1"/>
</dbReference>
<evidence type="ECO:0000313" key="4">
    <source>
        <dbReference type="Proteomes" id="UP001302602"/>
    </source>
</evidence>
<keyword evidence="1" id="KW-0813">Transport</keyword>
<keyword evidence="2" id="KW-0812">Transmembrane</keyword>
<dbReference type="GeneID" id="87827541"/>
<dbReference type="Gene3D" id="3.40.50.80">
    <property type="entry name" value="Nucleotide-binding domain of ferredoxin-NADP reductase (FNR) module"/>
    <property type="match status" value="1"/>
</dbReference>
<dbReference type="InterPro" id="IPR039261">
    <property type="entry name" value="FNR_nucleotide-bd"/>
</dbReference>